<evidence type="ECO:0000313" key="1">
    <source>
        <dbReference type="EMBL" id="TWD79038.1"/>
    </source>
</evidence>
<dbReference type="PANTHER" id="PTHR20883">
    <property type="entry name" value="PHYTANOYL-COA DIOXYGENASE DOMAIN CONTAINING 1"/>
    <property type="match status" value="1"/>
</dbReference>
<keyword evidence="1" id="KW-0223">Dioxygenase</keyword>
<keyword evidence="1" id="KW-0560">Oxidoreductase</keyword>
<proteinExistence type="predicted"/>
<sequence>MKELLDSAPIAGDPDALRARLTEEGYLFFRGLLPADVIGDVRDRIARILYDSHWLAPGTAAEELLASDRAVEEGSPGFFGAYTAIQSTEAFHQLATRPELLELAARLLGEPAFAHPAHICRIAPPSPGANPTPIHQDYRFIQGCIDTLTTWLPLSEAPPEIGGLRVLAGSPRLGVLPVKASDGPGMMRAEADENHPEWRTTTYQPGDVLLFGSLTVHGAMPNLTKQLRLSADFRYQAVTGPMARDLLGTGKPHYHPDVPDFPTLTRGWSSTDCVEIPAGVRFVDRFDPRLDEVPTPPSRFAYASGALR</sequence>
<dbReference type="GO" id="GO:0016706">
    <property type="term" value="F:2-oxoglutarate-dependent dioxygenase activity"/>
    <property type="evidence" value="ECO:0007669"/>
    <property type="project" value="UniProtKB-ARBA"/>
</dbReference>
<dbReference type="GO" id="GO:0005506">
    <property type="term" value="F:iron ion binding"/>
    <property type="evidence" value="ECO:0007669"/>
    <property type="project" value="UniProtKB-ARBA"/>
</dbReference>
<dbReference type="PANTHER" id="PTHR20883:SF14">
    <property type="entry name" value="PHYTANOYL-COA DIOXYGENASE"/>
    <property type="match status" value="1"/>
</dbReference>
<comment type="caution">
    <text evidence="1">The sequence shown here is derived from an EMBL/GenBank/DDBJ whole genome shotgun (WGS) entry which is preliminary data.</text>
</comment>
<dbReference type="EMBL" id="VIVK01000001">
    <property type="protein sequence ID" value="TWD79038.1"/>
    <property type="molecule type" value="Genomic_DNA"/>
</dbReference>
<dbReference type="RefSeq" id="WP_145801649.1">
    <property type="nucleotide sequence ID" value="NZ_VIVK01000001.1"/>
</dbReference>
<accession>A0A561BJJ0</accession>
<dbReference type="InterPro" id="IPR008775">
    <property type="entry name" value="Phytyl_CoA_dOase-like"/>
</dbReference>
<dbReference type="Pfam" id="PF05721">
    <property type="entry name" value="PhyH"/>
    <property type="match status" value="1"/>
</dbReference>
<dbReference type="AlphaFoldDB" id="A0A561BJJ0"/>
<name>A0A561BJJ0_9ACTN</name>
<dbReference type="SUPFAM" id="SSF51197">
    <property type="entry name" value="Clavaminate synthase-like"/>
    <property type="match status" value="1"/>
</dbReference>
<protein>
    <submittedName>
        <fullName evidence="1">Phytanoyl-CoA dioxygenase PhyH</fullName>
    </submittedName>
</protein>
<evidence type="ECO:0000313" key="2">
    <source>
        <dbReference type="Proteomes" id="UP000318380"/>
    </source>
</evidence>
<dbReference type="Proteomes" id="UP000318380">
    <property type="component" value="Unassembled WGS sequence"/>
</dbReference>
<gene>
    <name evidence="1" type="ORF">FB561_0088</name>
</gene>
<reference evidence="1 2" key="1">
    <citation type="submission" date="2019-06" db="EMBL/GenBank/DDBJ databases">
        <title>Sequencing the genomes of 1000 actinobacteria strains.</title>
        <authorList>
            <person name="Klenk H.-P."/>
        </authorList>
    </citation>
    <scope>NUCLEOTIDE SEQUENCE [LARGE SCALE GENOMIC DNA]</scope>
    <source>
        <strain evidence="1 2">DSM 24683</strain>
    </source>
</reference>
<organism evidence="1 2">
    <name type="scientific">Kribbella amoyensis</name>
    <dbReference type="NCBI Taxonomy" id="996641"/>
    <lineage>
        <taxon>Bacteria</taxon>
        <taxon>Bacillati</taxon>
        <taxon>Actinomycetota</taxon>
        <taxon>Actinomycetes</taxon>
        <taxon>Propionibacteriales</taxon>
        <taxon>Kribbellaceae</taxon>
        <taxon>Kribbella</taxon>
    </lineage>
</organism>
<keyword evidence="2" id="KW-1185">Reference proteome</keyword>
<dbReference type="Gene3D" id="2.60.120.620">
    <property type="entry name" value="q2cbj1_9rhob like domain"/>
    <property type="match status" value="1"/>
</dbReference>
<dbReference type="OrthoDB" id="183023at2"/>